<dbReference type="GO" id="GO:0022857">
    <property type="term" value="F:transmembrane transporter activity"/>
    <property type="evidence" value="ECO:0007669"/>
    <property type="project" value="UniProtKB-ARBA"/>
</dbReference>
<reference evidence="14 16" key="1">
    <citation type="journal article" date="2016" name="BMC Genomics">
        <title>Consensus pan-genome assembly of the specialised wine bacterium Oenococcus oeni.</title>
        <authorList>
            <person name="Sternes P.R."/>
            <person name="Borneman A.R."/>
        </authorList>
    </citation>
    <scope>NUCLEOTIDE SEQUENCE [LARGE SCALE GENOMIC DNA]</scope>
    <source>
        <strain evidence="14 16">AWRIB661</strain>
    </source>
</reference>
<comment type="similarity">
    <text evidence="11">Belongs to the ABC transporter superfamily. Macrolide exporter (TC 3.A.1.122) family.</text>
</comment>
<evidence type="ECO:0000256" key="9">
    <source>
        <dbReference type="ARBA" id="ARBA00022989"/>
    </source>
</evidence>
<keyword evidence="4" id="KW-0997">Cell inner membrane</keyword>
<keyword evidence="5 12" id="KW-0812">Transmembrane</keyword>
<name>A0A6N4A8K9_OENOE</name>
<evidence type="ECO:0000256" key="10">
    <source>
        <dbReference type="ARBA" id="ARBA00023136"/>
    </source>
</evidence>
<proteinExistence type="inferred from homology"/>
<dbReference type="InterPro" id="IPR017871">
    <property type="entry name" value="ABC_transporter-like_CS"/>
</dbReference>
<feature type="domain" description="ABC transporter" evidence="13">
    <location>
        <begin position="4"/>
        <end position="243"/>
    </location>
</feature>
<dbReference type="InterPro" id="IPR003838">
    <property type="entry name" value="ABC3_permease_C"/>
</dbReference>
<keyword evidence="3" id="KW-1003">Cell membrane</keyword>
<dbReference type="EMBL" id="LR031358">
    <property type="protein sequence ID" value="VDB97429.1"/>
    <property type="molecule type" value="Genomic_DNA"/>
</dbReference>
<feature type="transmembrane region" description="Helical" evidence="12">
    <location>
        <begin position="588"/>
        <end position="610"/>
    </location>
</feature>
<dbReference type="AlphaFoldDB" id="A0A6N4A8K9"/>
<dbReference type="RefSeq" id="WP_002818289.1">
    <property type="nucleotide sequence ID" value="NZ_CP027431.1"/>
</dbReference>
<organism evidence="14 16">
    <name type="scientific">Oenococcus oeni</name>
    <name type="common">Leuconostoc oenos</name>
    <dbReference type="NCBI Taxonomy" id="1247"/>
    <lineage>
        <taxon>Bacteria</taxon>
        <taxon>Bacillati</taxon>
        <taxon>Bacillota</taxon>
        <taxon>Bacilli</taxon>
        <taxon>Lactobacillales</taxon>
        <taxon>Lactobacillaceae</taxon>
        <taxon>Oenococcus</taxon>
    </lineage>
</organism>
<dbReference type="EMBL" id="MLOK01000025">
    <property type="protein sequence ID" value="OIM21813.1"/>
    <property type="molecule type" value="Genomic_DNA"/>
</dbReference>
<evidence type="ECO:0000256" key="4">
    <source>
        <dbReference type="ARBA" id="ARBA00022519"/>
    </source>
</evidence>
<evidence type="ECO:0000313" key="14">
    <source>
        <dbReference type="EMBL" id="OIM21813.1"/>
    </source>
</evidence>
<dbReference type="Pfam" id="PF12704">
    <property type="entry name" value="MacB_PCD"/>
    <property type="match status" value="1"/>
</dbReference>
<keyword evidence="6" id="KW-0547">Nucleotide-binding</keyword>
<dbReference type="PROSITE" id="PS50893">
    <property type="entry name" value="ABC_TRANSPORTER_2"/>
    <property type="match status" value="1"/>
</dbReference>
<evidence type="ECO:0000256" key="5">
    <source>
        <dbReference type="ARBA" id="ARBA00022692"/>
    </source>
</evidence>
<evidence type="ECO:0000313" key="16">
    <source>
        <dbReference type="Proteomes" id="UP000181728"/>
    </source>
</evidence>
<dbReference type="Proteomes" id="UP000294726">
    <property type="component" value="Chromosome"/>
</dbReference>
<evidence type="ECO:0000259" key="13">
    <source>
        <dbReference type="PROSITE" id="PS50893"/>
    </source>
</evidence>
<evidence type="ECO:0000313" key="17">
    <source>
        <dbReference type="Proteomes" id="UP000294726"/>
    </source>
</evidence>
<dbReference type="Pfam" id="PF02687">
    <property type="entry name" value="FtsX"/>
    <property type="match status" value="1"/>
</dbReference>
<protein>
    <submittedName>
        <fullName evidence="14">ABC transporter ATP-binding protein</fullName>
    </submittedName>
</protein>
<evidence type="ECO:0000256" key="1">
    <source>
        <dbReference type="ARBA" id="ARBA00004429"/>
    </source>
</evidence>
<dbReference type="PANTHER" id="PTHR42798">
    <property type="entry name" value="LIPOPROTEIN-RELEASING SYSTEM ATP-BINDING PROTEIN LOLD"/>
    <property type="match status" value="1"/>
</dbReference>
<dbReference type="GO" id="GO:0006865">
    <property type="term" value="P:amino acid transport"/>
    <property type="evidence" value="ECO:0007669"/>
    <property type="project" value="UniProtKB-KW"/>
</dbReference>
<sequence length="664" mass="72039">MAYLELKDIHKSYTLNKTEKFPVLKGINLKFDKGEFVSILGESGGGKSTLMNIIGGLDHDYQGDVILNGTSTRDFTEKQMDAYRRQTIGFIFQSFNLISHLTVLDNILISLDMTTLTRAEKEKRAKDLLKQVGLEEHIKKHPNQLSGGQKQRVAIARALSSDPDIIIADEPTGALDSKNTDEILEIMEGIAKTGKLVIAVTHSEEVAHFGTRIVHMSDGVIDKDQTNREKYSVPSKQSNRLVSKKLGMPAAYKNAYKHTMYYFWRNFLIMLGTGIGIFAVLLFSGLGNGITAFINSQINSLVNPRSVTVMKNTSGKKMSQAQFEKAVQQASSNPSSMLIQKSELEKLKALKKVSAVEPGYQFSQYTLKLDGVKNPVSGTGLQTWTKAYSSNTVKVGKKPGENQIVIDKSQAQTFLGTKKYKQAIGKTVTLTFTWINKDQQAVTVQKDLKIVGIANGGQSGAITGTNYSTMKSMLEKAGAITDPNFVSVNADSIDSTKTVAKKINNIKTDGKYTFGAITVGDVLNTVSSYVKLATNVLSAIAAISLVVSALMIIVSMYMSVSERTKEIGVLRALGEGKKDISRLFTGESVLIGLFSAVLALVLAFGIGAIANKLLYGLAKANMVVITPGNVVFAFVIAIAISFLAALLPARRAAKLDPIDSLATE</sequence>
<keyword evidence="2" id="KW-0813">Transport</keyword>
<dbReference type="InterPro" id="IPR027417">
    <property type="entry name" value="P-loop_NTPase"/>
</dbReference>
<dbReference type="GO" id="GO:0098796">
    <property type="term" value="C:membrane protein complex"/>
    <property type="evidence" value="ECO:0007669"/>
    <property type="project" value="UniProtKB-ARBA"/>
</dbReference>
<dbReference type="GO" id="GO:0016887">
    <property type="term" value="F:ATP hydrolysis activity"/>
    <property type="evidence" value="ECO:0007669"/>
    <property type="project" value="InterPro"/>
</dbReference>
<dbReference type="CDD" id="cd03255">
    <property type="entry name" value="ABC_MJ0796_LolCDE_FtsE"/>
    <property type="match status" value="1"/>
</dbReference>
<evidence type="ECO:0000256" key="11">
    <source>
        <dbReference type="ARBA" id="ARBA00038388"/>
    </source>
</evidence>
<dbReference type="Proteomes" id="UP000181728">
    <property type="component" value="Unassembled WGS sequence"/>
</dbReference>
<dbReference type="Pfam" id="PF00005">
    <property type="entry name" value="ABC_tran"/>
    <property type="match status" value="1"/>
</dbReference>
<evidence type="ECO:0000313" key="15">
    <source>
        <dbReference type="EMBL" id="VDB97429.1"/>
    </source>
</evidence>
<dbReference type="GO" id="GO:0005524">
    <property type="term" value="F:ATP binding"/>
    <property type="evidence" value="ECO:0007669"/>
    <property type="project" value="UniProtKB-KW"/>
</dbReference>
<evidence type="ECO:0000256" key="12">
    <source>
        <dbReference type="SAM" id="Phobius"/>
    </source>
</evidence>
<keyword evidence="7 14" id="KW-0067">ATP-binding</keyword>
<accession>A0A6N4A8K9</accession>
<dbReference type="SUPFAM" id="SSF52540">
    <property type="entry name" value="P-loop containing nucleoside triphosphate hydrolases"/>
    <property type="match status" value="1"/>
</dbReference>
<reference evidence="15 17" key="2">
    <citation type="submission" date="2018-08" db="EMBL/GenBank/DDBJ databases">
        <authorList>
            <person name="Lorentzen P. G. S. M."/>
        </authorList>
    </citation>
    <scope>NUCLEOTIDE SEQUENCE [LARGE SCALE GENOMIC DNA]</scope>
    <source>
        <strain evidence="15 17">CRBO_1381</strain>
    </source>
</reference>
<dbReference type="InterPro" id="IPR017911">
    <property type="entry name" value="MacB-like_ATP-bd"/>
</dbReference>
<comment type="subcellular location">
    <subcellularLocation>
        <location evidence="1">Cell inner membrane</location>
        <topology evidence="1">Multi-pass membrane protein</topology>
    </subcellularLocation>
</comment>
<keyword evidence="9 12" id="KW-1133">Transmembrane helix</keyword>
<dbReference type="GO" id="GO:0005886">
    <property type="term" value="C:plasma membrane"/>
    <property type="evidence" value="ECO:0007669"/>
    <property type="project" value="UniProtKB-SubCell"/>
</dbReference>
<dbReference type="Gene3D" id="3.40.50.300">
    <property type="entry name" value="P-loop containing nucleotide triphosphate hydrolases"/>
    <property type="match status" value="1"/>
</dbReference>
<gene>
    <name evidence="14" type="ORF">ATX59_02265</name>
    <name evidence="15" type="ORF">OENI_0433</name>
</gene>
<dbReference type="InterPro" id="IPR003439">
    <property type="entry name" value="ABC_transporter-like_ATP-bd"/>
</dbReference>
<keyword evidence="10 12" id="KW-0472">Membrane</keyword>
<evidence type="ECO:0000256" key="2">
    <source>
        <dbReference type="ARBA" id="ARBA00022448"/>
    </source>
</evidence>
<evidence type="ECO:0000256" key="3">
    <source>
        <dbReference type="ARBA" id="ARBA00022475"/>
    </source>
</evidence>
<dbReference type="InterPro" id="IPR003593">
    <property type="entry name" value="AAA+_ATPase"/>
</dbReference>
<evidence type="ECO:0000256" key="6">
    <source>
        <dbReference type="ARBA" id="ARBA00022741"/>
    </source>
</evidence>
<dbReference type="FunFam" id="3.40.50.300:FF:000032">
    <property type="entry name" value="Export ABC transporter ATP-binding protein"/>
    <property type="match status" value="1"/>
</dbReference>
<evidence type="ECO:0000256" key="8">
    <source>
        <dbReference type="ARBA" id="ARBA00022970"/>
    </source>
</evidence>
<feature type="transmembrane region" description="Helical" evidence="12">
    <location>
        <begin position="536"/>
        <end position="557"/>
    </location>
</feature>
<dbReference type="InterPro" id="IPR025857">
    <property type="entry name" value="MacB_PCD"/>
</dbReference>
<keyword evidence="8" id="KW-0029">Amino-acid transport</keyword>
<feature type="transmembrane region" description="Helical" evidence="12">
    <location>
        <begin position="630"/>
        <end position="649"/>
    </location>
</feature>
<dbReference type="PROSITE" id="PS00211">
    <property type="entry name" value="ABC_TRANSPORTER_1"/>
    <property type="match status" value="1"/>
</dbReference>
<evidence type="ECO:0000256" key="7">
    <source>
        <dbReference type="ARBA" id="ARBA00022840"/>
    </source>
</evidence>
<feature type="transmembrane region" description="Helical" evidence="12">
    <location>
        <begin position="267"/>
        <end position="287"/>
    </location>
</feature>
<dbReference type="GeneID" id="75065262"/>
<dbReference type="PANTHER" id="PTHR42798:SF6">
    <property type="entry name" value="CELL DIVISION ATP-BINDING PROTEIN FTSE"/>
    <property type="match status" value="1"/>
</dbReference>
<dbReference type="SMART" id="SM00382">
    <property type="entry name" value="AAA"/>
    <property type="match status" value="1"/>
</dbReference>